<dbReference type="Proteomes" id="UP000245647">
    <property type="component" value="Unassembled WGS sequence"/>
</dbReference>
<dbReference type="AlphaFoldDB" id="A0A2U2PFH4"/>
<comment type="similarity">
    <text evidence="2">Belongs to the MGMT family.</text>
</comment>
<dbReference type="Pfam" id="PF01035">
    <property type="entry name" value="DNA_binding_1"/>
    <property type="match status" value="1"/>
</dbReference>
<evidence type="ECO:0000256" key="6">
    <source>
        <dbReference type="ARBA" id="ARBA00022763"/>
    </source>
</evidence>
<sequence length="162" mass="18233">MFISLLETPVGVLSIEADDEYVSAVMCHDEPRGDLPEECPNTLTTLAADQLREYFMSKRSLFDFPFKQKGTEFQQKVWTELLNIPPGYPISYAALSRRMRNPLAIRAIAAANGKNNMMIVVPCHRVIGSSGELVGYAGGLWRKKWLLEHEAKMMQIGQTTLL</sequence>
<dbReference type="InterPro" id="IPR001497">
    <property type="entry name" value="MethylDNA_cys_MeTrfase_AS"/>
</dbReference>
<dbReference type="GO" id="GO:0032259">
    <property type="term" value="P:methylation"/>
    <property type="evidence" value="ECO:0007669"/>
    <property type="project" value="UniProtKB-KW"/>
</dbReference>
<dbReference type="Gene3D" id="3.30.160.70">
    <property type="entry name" value="Methylated DNA-protein cysteine methyltransferase domain"/>
    <property type="match status" value="1"/>
</dbReference>
<evidence type="ECO:0000313" key="11">
    <source>
        <dbReference type="Proteomes" id="UP000245647"/>
    </source>
</evidence>
<dbReference type="EC" id="2.1.1.63" evidence="3"/>
<evidence type="ECO:0000256" key="5">
    <source>
        <dbReference type="ARBA" id="ARBA00022679"/>
    </source>
</evidence>
<dbReference type="PROSITE" id="PS00374">
    <property type="entry name" value="MGMT"/>
    <property type="match status" value="1"/>
</dbReference>
<dbReference type="SUPFAM" id="SSF53155">
    <property type="entry name" value="Methylated DNA-protein cysteine methyltransferase domain"/>
    <property type="match status" value="1"/>
</dbReference>
<proteinExistence type="inferred from homology"/>
<comment type="catalytic activity">
    <reaction evidence="1">
        <text>a 4-O-methyl-thymidine in DNA + L-cysteinyl-[protein] = a thymidine in DNA + S-methyl-L-cysteinyl-[protein]</text>
        <dbReference type="Rhea" id="RHEA:53428"/>
        <dbReference type="Rhea" id="RHEA-COMP:10131"/>
        <dbReference type="Rhea" id="RHEA-COMP:10132"/>
        <dbReference type="Rhea" id="RHEA-COMP:13555"/>
        <dbReference type="Rhea" id="RHEA-COMP:13556"/>
        <dbReference type="ChEBI" id="CHEBI:29950"/>
        <dbReference type="ChEBI" id="CHEBI:82612"/>
        <dbReference type="ChEBI" id="CHEBI:137386"/>
        <dbReference type="ChEBI" id="CHEBI:137387"/>
        <dbReference type="EC" id="2.1.1.63"/>
    </reaction>
</comment>
<dbReference type="InterPro" id="IPR036217">
    <property type="entry name" value="MethylDNA_cys_MeTrfase_DNAb"/>
</dbReference>
<keyword evidence="6" id="KW-0227">DNA damage</keyword>
<keyword evidence="5 10" id="KW-0808">Transferase</keyword>
<evidence type="ECO:0000256" key="3">
    <source>
        <dbReference type="ARBA" id="ARBA00011918"/>
    </source>
</evidence>
<dbReference type="FunFam" id="1.10.10.10:FF:000214">
    <property type="entry name" value="Methylated-DNA--protein-cysteine methyltransferase"/>
    <property type="match status" value="1"/>
</dbReference>
<organism evidence="10 11">
    <name type="scientific">Pararcticibacter amylolyticus</name>
    <dbReference type="NCBI Taxonomy" id="2173175"/>
    <lineage>
        <taxon>Bacteria</taxon>
        <taxon>Pseudomonadati</taxon>
        <taxon>Bacteroidota</taxon>
        <taxon>Sphingobacteriia</taxon>
        <taxon>Sphingobacteriales</taxon>
        <taxon>Sphingobacteriaceae</taxon>
        <taxon>Pararcticibacter</taxon>
    </lineage>
</organism>
<evidence type="ECO:0000313" key="10">
    <source>
        <dbReference type="EMBL" id="PWG80157.1"/>
    </source>
</evidence>
<keyword evidence="4 10" id="KW-0489">Methyltransferase</keyword>
<dbReference type="PANTHER" id="PTHR10815:SF5">
    <property type="entry name" value="METHYLATED-DNA--PROTEIN-CYSTEINE METHYLTRANSFERASE"/>
    <property type="match status" value="1"/>
</dbReference>
<keyword evidence="7" id="KW-0234">DNA repair</keyword>
<dbReference type="Gene3D" id="1.10.10.10">
    <property type="entry name" value="Winged helix-like DNA-binding domain superfamily/Winged helix DNA-binding domain"/>
    <property type="match status" value="1"/>
</dbReference>
<dbReference type="CDD" id="cd06445">
    <property type="entry name" value="ATase"/>
    <property type="match status" value="1"/>
</dbReference>
<dbReference type="SUPFAM" id="SSF46767">
    <property type="entry name" value="Methylated DNA-protein cysteine methyltransferase, C-terminal domain"/>
    <property type="match status" value="1"/>
</dbReference>
<evidence type="ECO:0000256" key="7">
    <source>
        <dbReference type="ARBA" id="ARBA00023204"/>
    </source>
</evidence>
<dbReference type="EMBL" id="QEAS01000010">
    <property type="protein sequence ID" value="PWG80157.1"/>
    <property type="molecule type" value="Genomic_DNA"/>
</dbReference>
<dbReference type="GO" id="GO:0006281">
    <property type="term" value="P:DNA repair"/>
    <property type="evidence" value="ECO:0007669"/>
    <property type="project" value="UniProtKB-KW"/>
</dbReference>
<gene>
    <name evidence="10" type="ORF">DDR33_13245</name>
</gene>
<comment type="catalytic activity">
    <reaction evidence="8">
        <text>a 6-O-methyl-2'-deoxyguanosine in DNA + L-cysteinyl-[protein] = S-methyl-L-cysteinyl-[protein] + a 2'-deoxyguanosine in DNA</text>
        <dbReference type="Rhea" id="RHEA:24000"/>
        <dbReference type="Rhea" id="RHEA-COMP:10131"/>
        <dbReference type="Rhea" id="RHEA-COMP:10132"/>
        <dbReference type="Rhea" id="RHEA-COMP:11367"/>
        <dbReference type="Rhea" id="RHEA-COMP:11368"/>
        <dbReference type="ChEBI" id="CHEBI:29950"/>
        <dbReference type="ChEBI" id="CHEBI:82612"/>
        <dbReference type="ChEBI" id="CHEBI:85445"/>
        <dbReference type="ChEBI" id="CHEBI:85448"/>
        <dbReference type="EC" id="2.1.1.63"/>
    </reaction>
</comment>
<dbReference type="InterPro" id="IPR036388">
    <property type="entry name" value="WH-like_DNA-bd_sf"/>
</dbReference>
<dbReference type="InterPro" id="IPR036631">
    <property type="entry name" value="MGMT_N_sf"/>
</dbReference>
<comment type="caution">
    <text evidence="10">The sequence shown here is derived from an EMBL/GenBank/DDBJ whole genome shotgun (WGS) entry which is preliminary data.</text>
</comment>
<evidence type="ECO:0000256" key="4">
    <source>
        <dbReference type="ARBA" id="ARBA00022603"/>
    </source>
</evidence>
<protein>
    <recommendedName>
        <fullName evidence="3">methylated-DNA--[protein]-cysteine S-methyltransferase</fullName>
        <ecNumber evidence="3">2.1.1.63</ecNumber>
    </recommendedName>
</protein>
<dbReference type="InterPro" id="IPR014048">
    <property type="entry name" value="MethylDNA_cys_MeTrfase_DNA-bd"/>
</dbReference>
<accession>A0A2U2PFH4</accession>
<evidence type="ECO:0000256" key="8">
    <source>
        <dbReference type="ARBA" id="ARBA00049348"/>
    </source>
</evidence>
<evidence type="ECO:0000256" key="1">
    <source>
        <dbReference type="ARBA" id="ARBA00001286"/>
    </source>
</evidence>
<dbReference type="OrthoDB" id="9802228at2"/>
<feature type="domain" description="Methylated-DNA-[protein]-cysteine S-methyltransferase DNA binding" evidence="9">
    <location>
        <begin position="72"/>
        <end position="151"/>
    </location>
</feature>
<evidence type="ECO:0000256" key="2">
    <source>
        <dbReference type="ARBA" id="ARBA00008711"/>
    </source>
</evidence>
<name>A0A2U2PFH4_9SPHI</name>
<keyword evidence="11" id="KW-1185">Reference proteome</keyword>
<dbReference type="GO" id="GO:0003908">
    <property type="term" value="F:methylated-DNA-[protein]-cysteine S-methyltransferase activity"/>
    <property type="evidence" value="ECO:0007669"/>
    <property type="project" value="UniProtKB-EC"/>
</dbReference>
<evidence type="ECO:0000259" key="9">
    <source>
        <dbReference type="Pfam" id="PF01035"/>
    </source>
</evidence>
<dbReference type="RefSeq" id="WP_109416274.1">
    <property type="nucleotide sequence ID" value="NZ_QEAS01000010.1"/>
</dbReference>
<reference evidence="10 11" key="1">
    <citation type="submission" date="2018-04" db="EMBL/GenBank/DDBJ databases">
        <title>Pedobacter chongqingensis sp. nov., isolated from a rottenly hemp rope.</title>
        <authorList>
            <person name="Cai Y."/>
        </authorList>
    </citation>
    <scope>NUCLEOTIDE SEQUENCE [LARGE SCALE GENOMIC DNA]</scope>
    <source>
        <strain evidence="10 11">FJ4-8</strain>
    </source>
</reference>
<dbReference type="PANTHER" id="PTHR10815">
    <property type="entry name" value="METHYLATED-DNA--PROTEIN-CYSTEINE METHYLTRANSFERASE"/>
    <property type="match status" value="1"/>
</dbReference>
<dbReference type="NCBIfam" id="TIGR00589">
    <property type="entry name" value="ogt"/>
    <property type="match status" value="1"/>
</dbReference>